<keyword evidence="4" id="KW-1185">Reference proteome</keyword>
<dbReference type="Proteomes" id="UP000320806">
    <property type="component" value="Unassembled WGS sequence"/>
</dbReference>
<feature type="region of interest" description="Disordered" evidence="1">
    <location>
        <begin position="362"/>
        <end position="433"/>
    </location>
</feature>
<organism evidence="3 4">
    <name type="scientific">Yimella lutea</name>
    <dbReference type="NCBI Taxonomy" id="587872"/>
    <lineage>
        <taxon>Bacteria</taxon>
        <taxon>Bacillati</taxon>
        <taxon>Actinomycetota</taxon>
        <taxon>Actinomycetes</taxon>
        <taxon>Micrococcales</taxon>
        <taxon>Dermacoccaceae</taxon>
        <taxon>Yimella</taxon>
    </lineage>
</organism>
<comment type="caution">
    <text evidence="3">The sequence shown here is derived from an EMBL/GenBank/DDBJ whole genome shotgun (WGS) entry which is preliminary data.</text>
</comment>
<evidence type="ECO:0000256" key="1">
    <source>
        <dbReference type="SAM" id="MobiDB-lite"/>
    </source>
</evidence>
<evidence type="ECO:0000259" key="2">
    <source>
        <dbReference type="SMART" id="SM00507"/>
    </source>
</evidence>
<dbReference type="AlphaFoldDB" id="A0A542EEI4"/>
<keyword evidence="3" id="KW-0540">Nuclease</keyword>
<reference evidence="3 4" key="1">
    <citation type="submission" date="2019-06" db="EMBL/GenBank/DDBJ databases">
        <title>Sequencing the genomes of 1000 actinobacteria strains.</title>
        <authorList>
            <person name="Klenk H.-P."/>
        </authorList>
    </citation>
    <scope>NUCLEOTIDE SEQUENCE [LARGE SCALE GENOMIC DNA]</scope>
    <source>
        <strain evidence="3 4">DSM 19828</strain>
    </source>
</reference>
<feature type="domain" description="HNH nuclease" evidence="2">
    <location>
        <begin position="511"/>
        <end position="563"/>
    </location>
</feature>
<feature type="compositionally biased region" description="Basic and acidic residues" evidence="1">
    <location>
        <begin position="376"/>
        <end position="385"/>
    </location>
</feature>
<evidence type="ECO:0000313" key="4">
    <source>
        <dbReference type="Proteomes" id="UP000320806"/>
    </source>
</evidence>
<dbReference type="EMBL" id="VFMO01000001">
    <property type="protein sequence ID" value="TQJ13752.1"/>
    <property type="molecule type" value="Genomic_DNA"/>
</dbReference>
<accession>A0A542EEI4</accession>
<dbReference type="CDD" id="cd00085">
    <property type="entry name" value="HNHc"/>
    <property type="match status" value="1"/>
</dbReference>
<dbReference type="Gene3D" id="1.10.30.50">
    <property type="match status" value="1"/>
</dbReference>
<name>A0A542EEI4_9MICO</name>
<dbReference type="SMART" id="SM00507">
    <property type="entry name" value="HNHc"/>
    <property type="match status" value="1"/>
</dbReference>
<feature type="compositionally biased region" description="Gly residues" evidence="1">
    <location>
        <begin position="395"/>
        <end position="417"/>
    </location>
</feature>
<evidence type="ECO:0000313" key="3">
    <source>
        <dbReference type="EMBL" id="TQJ13752.1"/>
    </source>
</evidence>
<dbReference type="GO" id="GO:0004519">
    <property type="term" value="F:endonuclease activity"/>
    <property type="evidence" value="ECO:0007669"/>
    <property type="project" value="UniProtKB-KW"/>
</dbReference>
<proteinExistence type="predicted"/>
<keyword evidence="3" id="KW-0255">Endonuclease</keyword>
<dbReference type="InterPro" id="IPR003615">
    <property type="entry name" value="HNH_nuc"/>
</dbReference>
<feature type="region of interest" description="Disordered" evidence="1">
    <location>
        <begin position="92"/>
        <end position="111"/>
    </location>
</feature>
<dbReference type="OrthoDB" id="3261064at2"/>
<gene>
    <name evidence="3" type="ORF">FB459_1185</name>
</gene>
<sequence>MSNTTTKPLGQDAITPRDLLEAVMLEDGVDAAIELASHPELVPGANPATIQLLIAQLLAHNVFERLNSDDPFTVDAAGDKFFTQDDLTGLSGIDQQTAGEQGDGGQGDDEDHWVTQTRQFEESIRVAHSVMNTAGAVRAISISQYARWDAHDVTCTDFVQHEPGHVGEFAADGVAAELRLSCIAASQLVRKSVWAATKTPVLLTEVAAGVANLDTVTAVATELQDARPDTCELIEDTILQREIHCRGAASARRSTRTLVTRFEAAAARKTHKRTKAQQTGVWFDPHPTPGLASFTAVLPDAQVAEICDLVEKRAYDLKRSDTSEDAAEKLLGEYRADALYEIVTRNLNYILDIQILTPTACQGCSNNSADANRNGDSGRDRGKEDSGDDGDDGRLGGNPGGNPGGGGNGPGGTGGDTPGPSKGRSSKKTVTRGEALGLFTSKRNAKNCGANSVTNSTALGIHHRVGALSGYGIEALIQNATTTTTTGVEFNPLTGELIHQDTSQAYRPPETMRRRIQARDQHCRAPGCARHAVFTDTDHVTAYQRGGPTTDTNLQCLCRHHHKMKQSGWQVVMNTAGVCTWTTPTGRTYTTEPGLLQTYRDTEGL</sequence>
<keyword evidence="3" id="KW-0378">Hydrolase</keyword>
<feature type="compositionally biased region" description="Polar residues" evidence="1">
    <location>
        <begin position="362"/>
        <end position="371"/>
    </location>
</feature>
<dbReference type="RefSeq" id="WP_141927764.1">
    <property type="nucleotide sequence ID" value="NZ_BAABCI010000002.1"/>
</dbReference>
<protein>
    <submittedName>
        <fullName evidence="3">HNH endonuclease</fullName>
    </submittedName>
</protein>